<gene>
    <name evidence="3" type="ORF">ACAOBT_LOCUS19638</name>
</gene>
<feature type="domain" description="PiggyBac transposable element-derived protein" evidence="2">
    <location>
        <begin position="124"/>
        <end position="206"/>
    </location>
</feature>
<evidence type="ECO:0000313" key="3">
    <source>
        <dbReference type="EMBL" id="CAH1990401.1"/>
    </source>
</evidence>
<dbReference type="EMBL" id="CAKOFQ010007086">
    <property type="protein sequence ID" value="CAH1990401.1"/>
    <property type="molecule type" value="Genomic_DNA"/>
</dbReference>
<evidence type="ECO:0000256" key="1">
    <source>
        <dbReference type="SAM" id="MobiDB-lite"/>
    </source>
</evidence>
<sequence length="219" mass="25724">MSTFRSPKNSSYCGLSEDDIRQILLVVDEDDIYLSEEDPFEDSGSEYLPDNLESETVSSEVSSVDENYEAEQVTQEEKPEDVEAILRQINHEIFWTSNEFVVYEFGQSDSGVKNDNLTADSKEIDYFLSLFSEEIVNIVVLETNRYAAQQKAKHWEDIYLLEMYVFLAITMLVPRVKKLEMKEYWSQDNFTAYAIFRQKMLRDRYSSKNHFIFIREVQG</sequence>
<dbReference type="PANTHER" id="PTHR46599:SF3">
    <property type="entry name" value="PIGGYBAC TRANSPOSABLE ELEMENT-DERIVED PROTEIN 4"/>
    <property type="match status" value="1"/>
</dbReference>
<protein>
    <recommendedName>
        <fullName evidence="2">PiggyBac transposable element-derived protein domain-containing protein</fullName>
    </recommendedName>
</protein>
<dbReference type="OrthoDB" id="118105at2759"/>
<accession>A0A9P0PMW7</accession>
<feature type="compositionally biased region" description="Low complexity" evidence="1">
    <location>
        <begin position="54"/>
        <end position="64"/>
    </location>
</feature>
<reference evidence="3" key="1">
    <citation type="submission" date="2022-03" db="EMBL/GenBank/DDBJ databases">
        <authorList>
            <person name="Sayadi A."/>
        </authorList>
    </citation>
    <scope>NUCLEOTIDE SEQUENCE</scope>
</reference>
<dbReference type="Proteomes" id="UP001152888">
    <property type="component" value="Unassembled WGS sequence"/>
</dbReference>
<dbReference type="Pfam" id="PF13843">
    <property type="entry name" value="DDE_Tnp_1_7"/>
    <property type="match status" value="1"/>
</dbReference>
<comment type="caution">
    <text evidence="3">The sequence shown here is derived from an EMBL/GenBank/DDBJ whole genome shotgun (WGS) entry which is preliminary data.</text>
</comment>
<evidence type="ECO:0000259" key="2">
    <source>
        <dbReference type="Pfam" id="PF13843"/>
    </source>
</evidence>
<organism evidence="3 4">
    <name type="scientific">Acanthoscelides obtectus</name>
    <name type="common">Bean weevil</name>
    <name type="synonym">Bruchus obtectus</name>
    <dbReference type="NCBI Taxonomy" id="200917"/>
    <lineage>
        <taxon>Eukaryota</taxon>
        <taxon>Metazoa</taxon>
        <taxon>Ecdysozoa</taxon>
        <taxon>Arthropoda</taxon>
        <taxon>Hexapoda</taxon>
        <taxon>Insecta</taxon>
        <taxon>Pterygota</taxon>
        <taxon>Neoptera</taxon>
        <taxon>Endopterygota</taxon>
        <taxon>Coleoptera</taxon>
        <taxon>Polyphaga</taxon>
        <taxon>Cucujiformia</taxon>
        <taxon>Chrysomeloidea</taxon>
        <taxon>Chrysomelidae</taxon>
        <taxon>Bruchinae</taxon>
        <taxon>Bruchini</taxon>
        <taxon>Acanthoscelides</taxon>
    </lineage>
</organism>
<evidence type="ECO:0000313" key="4">
    <source>
        <dbReference type="Proteomes" id="UP001152888"/>
    </source>
</evidence>
<keyword evidence="4" id="KW-1185">Reference proteome</keyword>
<name>A0A9P0PMW7_ACAOB</name>
<dbReference type="InterPro" id="IPR029526">
    <property type="entry name" value="PGBD"/>
</dbReference>
<feature type="region of interest" description="Disordered" evidence="1">
    <location>
        <begin position="36"/>
        <end position="66"/>
    </location>
</feature>
<dbReference type="PANTHER" id="PTHR46599">
    <property type="entry name" value="PIGGYBAC TRANSPOSABLE ELEMENT-DERIVED PROTEIN 4"/>
    <property type="match status" value="1"/>
</dbReference>
<proteinExistence type="predicted"/>
<dbReference type="AlphaFoldDB" id="A0A9P0PMW7"/>